<evidence type="ECO:0000256" key="9">
    <source>
        <dbReference type="NCBIfam" id="TIGR01128"/>
    </source>
</evidence>
<keyword evidence="6" id="KW-0239">DNA-directed DNA polymerase</keyword>
<dbReference type="AlphaFoldDB" id="A0A135I324"/>
<evidence type="ECO:0000256" key="8">
    <source>
        <dbReference type="ARBA" id="ARBA00049244"/>
    </source>
</evidence>
<dbReference type="InterPro" id="IPR010372">
    <property type="entry name" value="DNA_pol3_delta_N"/>
</dbReference>
<dbReference type="Pfam" id="PF14840">
    <property type="entry name" value="DNA_pol3_delt_C"/>
    <property type="match status" value="1"/>
</dbReference>
<name>A0A135I324_9GAMM</name>
<keyword evidence="3" id="KW-0808">Transferase</keyword>
<keyword evidence="13" id="KW-1185">Reference proteome</keyword>
<dbReference type="InterPro" id="IPR032780">
    <property type="entry name" value="DNA_pol3_delt_C"/>
</dbReference>
<organism evidence="12 13">
    <name type="scientific">Enterovibrio coralii</name>
    <dbReference type="NCBI Taxonomy" id="294935"/>
    <lineage>
        <taxon>Bacteria</taxon>
        <taxon>Pseudomonadati</taxon>
        <taxon>Pseudomonadota</taxon>
        <taxon>Gammaproteobacteria</taxon>
        <taxon>Vibrionales</taxon>
        <taxon>Vibrionaceae</taxon>
        <taxon>Enterovibrio</taxon>
    </lineage>
</organism>
<evidence type="ECO:0000256" key="6">
    <source>
        <dbReference type="ARBA" id="ARBA00022932"/>
    </source>
</evidence>
<keyword evidence="4" id="KW-0548">Nucleotidyltransferase</keyword>
<proteinExistence type="inferred from homology"/>
<dbReference type="GO" id="GO:0006261">
    <property type="term" value="P:DNA-templated DNA replication"/>
    <property type="evidence" value="ECO:0007669"/>
    <property type="project" value="TreeGrafter"/>
</dbReference>
<dbReference type="InterPro" id="IPR027417">
    <property type="entry name" value="P-loop_NTPase"/>
</dbReference>
<dbReference type="Pfam" id="PF06144">
    <property type="entry name" value="DNA_pol3_delta"/>
    <property type="match status" value="1"/>
</dbReference>
<dbReference type="STRING" id="294935.ATN88_13160"/>
<evidence type="ECO:0000313" key="12">
    <source>
        <dbReference type="EMBL" id="KXF79831.1"/>
    </source>
</evidence>
<evidence type="ECO:0000259" key="10">
    <source>
        <dbReference type="Pfam" id="PF06144"/>
    </source>
</evidence>
<dbReference type="SUPFAM" id="SSF48019">
    <property type="entry name" value="post-AAA+ oligomerization domain-like"/>
    <property type="match status" value="1"/>
</dbReference>
<evidence type="ECO:0000259" key="11">
    <source>
        <dbReference type="Pfam" id="PF14840"/>
    </source>
</evidence>
<dbReference type="InterPro" id="IPR008921">
    <property type="entry name" value="DNA_pol3_clamp-load_cplx_C"/>
</dbReference>
<dbReference type="SUPFAM" id="SSF52540">
    <property type="entry name" value="P-loop containing nucleoside triphosphate hydrolases"/>
    <property type="match status" value="1"/>
</dbReference>
<feature type="domain" description="DNA polymerase III subunit delta C-terminal" evidence="11">
    <location>
        <begin position="213"/>
        <end position="335"/>
    </location>
</feature>
<dbReference type="PANTHER" id="PTHR34388">
    <property type="entry name" value="DNA POLYMERASE III SUBUNIT DELTA"/>
    <property type="match status" value="1"/>
</dbReference>
<dbReference type="Gene3D" id="1.10.8.60">
    <property type="match status" value="1"/>
</dbReference>
<evidence type="ECO:0000256" key="7">
    <source>
        <dbReference type="ARBA" id="ARBA00034754"/>
    </source>
</evidence>
<dbReference type="Gene3D" id="1.20.272.10">
    <property type="match status" value="1"/>
</dbReference>
<comment type="catalytic activity">
    <reaction evidence="8">
        <text>DNA(n) + a 2'-deoxyribonucleoside 5'-triphosphate = DNA(n+1) + diphosphate</text>
        <dbReference type="Rhea" id="RHEA:22508"/>
        <dbReference type="Rhea" id="RHEA-COMP:17339"/>
        <dbReference type="Rhea" id="RHEA-COMP:17340"/>
        <dbReference type="ChEBI" id="CHEBI:33019"/>
        <dbReference type="ChEBI" id="CHEBI:61560"/>
        <dbReference type="ChEBI" id="CHEBI:173112"/>
        <dbReference type="EC" id="2.7.7.7"/>
    </reaction>
</comment>
<dbReference type="InterPro" id="IPR005790">
    <property type="entry name" value="DNA_polIII_delta"/>
</dbReference>
<dbReference type="EC" id="2.7.7.7" evidence="1 9"/>
<protein>
    <recommendedName>
        <fullName evidence="2 9">DNA polymerase III subunit delta</fullName>
        <ecNumber evidence="1 9">2.7.7.7</ecNumber>
    </recommendedName>
</protein>
<dbReference type="GO" id="GO:0003887">
    <property type="term" value="F:DNA-directed DNA polymerase activity"/>
    <property type="evidence" value="ECO:0007669"/>
    <property type="project" value="UniProtKB-UniRule"/>
</dbReference>
<evidence type="ECO:0000256" key="1">
    <source>
        <dbReference type="ARBA" id="ARBA00012417"/>
    </source>
</evidence>
<dbReference type="PANTHER" id="PTHR34388:SF1">
    <property type="entry name" value="DNA POLYMERASE III SUBUNIT DELTA"/>
    <property type="match status" value="1"/>
</dbReference>
<dbReference type="Gene3D" id="3.40.50.300">
    <property type="entry name" value="P-loop containing nucleotide triphosphate hydrolases"/>
    <property type="match status" value="1"/>
</dbReference>
<keyword evidence="5" id="KW-0235">DNA replication</keyword>
<dbReference type="NCBIfam" id="TIGR01128">
    <property type="entry name" value="holA"/>
    <property type="match status" value="1"/>
</dbReference>
<evidence type="ECO:0000256" key="4">
    <source>
        <dbReference type="ARBA" id="ARBA00022695"/>
    </source>
</evidence>
<dbReference type="Proteomes" id="UP000070529">
    <property type="component" value="Unassembled WGS sequence"/>
</dbReference>
<dbReference type="RefSeq" id="WP_067420082.1">
    <property type="nucleotide sequence ID" value="NZ_LNTY01000060.1"/>
</dbReference>
<feature type="domain" description="DNA polymerase III delta N-terminal" evidence="10">
    <location>
        <begin position="20"/>
        <end position="138"/>
    </location>
</feature>
<evidence type="ECO:0000256" key="2">
    <source>
        <dbReference type="ARBA" id="ARBA00017703"/>
    </source>
</evidence>
<accession>A0A135I324</accession>
<evidence type="ECO:0000313" key="13">
    <source>
        <dbReference type="Proteomes" id="UP000070529"/>
    </source>
</evidence>
<dbReference type="GO" id="GO:0009360">
    <property type="term" value="C:DNA polymerase III complex"/>
    <property type="evidence" value="ECO:0007669"/>
    <property type="project" value="UniProtKB-UniRule"/>
</dbReference>
<dbReference type="CDD" id="cd18138">
    <property type="entry name" value="HLD_clamp_pol_III_delta"/>
    <property type="match status" value="1"/>
</dbReference>
<dbReference type="GO" id="GO:0003677">
    <property type="term" value="F:DNA binding"/>
    <property type="evidence" value="ECO:0007669"/>
    <property type="project" value="InterPro"/>
</dbReference>
<reference evidence="12 13" key="1">
    <citation type="submission" date="2015-11" db="EMBL/GenBank/DDBJ databases">
        <title>Genomic Taxonomy of the Vibrionaceae.</title>
        <authorList>
            <person name="Gomez-Gil B."/>
            <person name="Enciso-Ibarra J."/>
        </authorList>
    </citation>
    <scope>NUCLEOTIDE SEQUENCE [LARGE SCALE GENOMIC DNA]</scope>
    <source>
        <strain evidence="12 13">CAIM 912</strain>
    </source>
</reference>
<evidence type="ECO:0000256" key="3">
    <source>
        <dbReference type="ARBA" id="ARBA00022679"/>
    </source>
</evidence>
<comment type="caution">
    <text evidence="12">The sequence shown here is derived from an EMBL/GenBank/DDBJ whole genome shotgun (WGS) entry which is preliminary data.</text>
</comment>
<sequence>MRVYPEQLTQRLSQGLCQTYLLFGNEPLLKQESIQSILDESAKQGFDEKHRFTIDNQLNWQDVYDCCQALSLFASRQVLILTFPENPLTTTQANALKELAPLLHQDVVVVFDGPRLNKKQESAQWFTLFQKNGLYVPCNTPDGRQLPRFIENRCHSLSLKPDHESVMLLAQWHEGNLLALAQSLMKLQLLYPDGELTLVRLQDALSRNNHFTPFQLTDALIEGKAKRAIRILRQLEAEGVEITILLRVIQKELVQLCKMQEYGASGMGLSKIFDHFRVWQNRRAPLTAALHRLPLPALMQLLRSLADIETMVKTDFDSKPWPALAEFCLNMCGHSVQLSPVN</sequence>
<evidence type="ECO:0000256" key="5">
    <source>
        <dbReference type="ARBA" id="ARBA00022705"/>
    </source>
</evidence>
<comment type="similarity">
    <text evidence="7">Belongs to the DNA polymerase HolA subunit family.</text>
</comment>
<dbReference type="OrthoDB" id="9770982at2"/>
<gene>
    <name evidence="12" type="primary">holA</name>
    <name evidence="12" type="ORF">ATN88_13160</name>
</gene>
<dbReference type="EMBL" id="LNTY01000060">
    <property type="protein sequence ID" value="KXF79831.1"/>
    <property type="molecule type" value="Genomic_DNA"/>
</dbReference>